<protein>
    <submittedName>
        <fullName evidence="1">Uncharacterized protein</fullName>
    </submittedName>
</protein>
<name>A0ABV0TJA9_9TELE</name>
<comment type="caution">
    <text evidence="1">The sequence shown here is derived from an EMBL/GenBank/DDBJ whole genome shotgun (WGS) entry which is preliminary data.</text>
</comment>
<organism evidence="1 2">
    <name type="scientific">Ilyodon furcidens</name>
    <name type="common">goldbreast splitfin</name>
    <dbReference type="NCBI Taxonomy" id="33524"/>
    <lineage>
        <taxon>Eukaryota</taxon>
        <taxon>Metazoa</taxon>
        <taxon>Chordata</taxon>
        <taxon>Craniata</taxon>
        <taxon>Vertebrata</taxon>
        <taxon>Euteleostomi</taxon>
        <taxon>Actinopterygii</taxon>
        <taxon>Neopterygii</taxon>
        <taxon>Teleostei</taxon>
        <taxon>Neoteleostei</taxon>
        <taxon>Acanthomorphata</taxon>
        <taxon>Ovalentaria</taxon>
        <taxon>Atherinomorphae</taxon>
        <taxon>Cyprinodontiformes</taxon>
        <taxon>Goodeidae</taxon>
        <taxon>Ilyodon</taxon>
    </lineage>
</organism>
<evidence type="ECO:0000313" key="1">
    <source>
        <dbReference type="EMBL" id="MEQ2232884.1"/>
    </source>
</evidence>
<dbReference type="EMBL" id="JAHRIQ010036199">
    <property type="protein sequence ID" value="MEQ2232884.1"/>
    <property type="molecule type" value="Genomic_DNA"/>
</dbReference>
<dbReference type="Proteomes" id="UP001482620">
    <property type="component" value="Unassembled WGS sequence"/>
</dbReference>
<accession>A0ABV0TJA9</accession>
<keyword evidence="2" id="KW-1185">Reference proteome</keyword>
<sequence>MAVLEDPCCWSKSDTPVIFSREKENSKIPQFSMLPAVAAHQVFSNSISIWFIYLVQKITTHVISRAFPNHPIQSNPADRFQVNYIHSKFTLVITQGSQIQFIFFNG</sequence>
<evidence type="ECO:0000313" key="2">
    <source>
        <dbReference type="Proteomes" id="UP001482620"/>
    </source>
</evidence>
<proteinExistence type="predicted"/>
<gene>
    <name evidence="1" type="ORF">ILYODFUR_016060</name>
</gene>
<reference evidence="1 2" key="1">
    <citation type="submission" date="2021-06" db="EMBL/GenBank/DDBJ databases">
        <authorList>
            <person name="Palmer J.M."/>
        </authorList>
    </citation>
    <scope>NUCLEOTIDE SEQUENCE [LARGE SCALE GENOMIC DNA]</scope>
    <source>
        <strain evidence="2">if_2019</strain>
        <tissue evidence="1">Muscle</tissue>
    </source>
</reference>